<feature type="transmembrane region" description="Helical" evidence="6">
    <location>
        <begin position="130"/>
        <end position="146"/>
    </location>
</feature>
<dbReference type="RefSeq" id="WP_109587829.1">
    <property type="nucleotide sequence ID" value="NZ_QGHD01000037.1"/>
</dbReference>
<dbReference type="InterPro" id="IPR051258">
    <property type="entry name" value="Diverse_Substrate_Transporter"/>
</dbReference>
<evidence type="ECO:0000256" key="3">
    <source>
        <dbReference type="ARBA" id="ARBA00022692"/>
    </source>
</evidence>
<evidence type="ECO:0000259" key="7">
    <source>
        <dbReference type="Pfam" id="PF00892"/>
    </source>
</evidence>
<dbReference type="InterPro" id="IPR000620">
    <property type="entry name" value="EamA_dom"/>
</dbReference>
<feature type="transmembrane region" description="Helical" evidence="6">
    <location>
        <begin position="185"/>
        <end position="204"/>
    </location>
</feature>
<evidence type="ECO:0000256" key="6">
    <source>
        <dbReference type="SAM" id="Phobius"/>
    </source>
</evidence>
<feature type="domain" description="EamA" evidence="7">
    <location>
        <begin position="157"/>
        <end position="296"/>
    </location>
</feature>
<feature type="transmembrane region" description="Helical" evidence="6">
    <location>
        <begin position="72"/>
        <end position="92"/>
    </location>
</feature>
<feature type="transmembrane region" description="Helical" evidence="6">
    <location>
        <begin position="281"/>
        <end position="299"/>
    </location>
</feature>
<feature type="domain" description="EamA" evidence="7">
    <location>
        <begin position="8"/>
        <end position="144"/>
    </location>
</feature>
<feature type="transmembrane region" description="Helical" evidence="6">
    <location>
        <begin position="255"/>
        <end position="275"/>
    </location>
</feature>
<feature type="transmembrane region" description="Helical" evidence="6">
    <location>
        <begin position="152"/>
        <end position="173"/>
    </location>
</feature>
<feature type="transmembrane region" description="Helical" evidence="6">
    <location>
        <begin position="33"/>
        <end position="51"/>
    </location>
</feature>
<evidence type="ECO:0000256" key="5">
    <source>
        <dbReference type="ARBA" id="ARBA00023136"/>
    </source>
</evidence>
<keyword evidence="9" id="KW-1185">Reference proteome</keyword>
<keyword evidence="4 6" id="KW-1133">Transmembrane helix</keyword>
<dbReference type="PANTHER" id="PTHR42920:SF5">
    <property type="entry name" value="EAMA DOMAIN-CONTAINING PROTEIN"/>
    <property type="match status" value="1"/>
</dbReference>
<feature type="transmembrane region" description="Helical" evidence="6">
    <location>
        <begin position="224"/>
        <end position="243"/>
    </location>
</feature>
<sequence>MANLGYSFLLVLTAFLWGSTFVAQVEGNSVGPFTFVCIRNFIATAVLFGLAKILDKLGKSPRRPKNSAEKKLLWKAGIFCGLAMFCGMNLQQSGIFLGTPAGKAGFLTTCYIIFVPILSLFLGKKSSFKIWFCVLLTLCGLYLLCIKEDFSIQLSDSILLLCAIAFAVQILVVDKYVTRVDNVRLSAIQFLVVAILSIFPTFFIDLKSSVSELHTIVDVYSHGTPWIPLLYAAILSSGVAFTLQIIAQNKLKPTVASLLMSLESVFAVLSGWVYLGEHLSLQEGIGCILMFAAVILSQIEWKPQK</sequence>
<proteinExistence type="predicted"/>
<evidence type="ECO:0000256" key="4">
    <source>
        <dbReference type="ARBA" id="ARBA00022989"/>
    </source>
</evidence>
<protein>
    <submittedName>
        <fullName evidence="8">EamA-like transporter family protein</fullName>
    </submittedName>
</protein>
<dbReference type="SUPFAM" id="SSF103481">
    <property type="entry name" value="Multidrug resistance efflux transporter EmrE"/>
    <property type="match status" value="2"/>
</dbReference>
<evidence type="ECO:0000256" key="1">
    <source>
        <dbReference type="ARBA" id="ARBA00004651"/>
    </source>
</evidence>
<keyword evidence="2" id="KW-1003">Cell membrane</keyword>
<evidence type="ECO:0000313" key="8">
    <source>
        <dbReference type="EMBL" id="PWK92240.1"/>
    </source>
</evidence>
<organism evidence="8 9">
    <name type="scientific">Hallerella porci</name>
    <dbReference type="NCBI Taxonomy" id="1945871"/>
    <lineage>
        <taxon>Bacteria</taxon>
        <taxon>Pseudomonadati</taxon>
        <taxon>Fibrobacterota</taxon>
        <taxon>Fibrobacteria</taxon>
        <taxon>Fibrobacterales</taxon>
        <taxon>Fibrobacteraceae</taxon>
        <taxon>Hallerella</taxon>
    </lineage>
</organism>
<dbReference type="Proteomes" id="UP000245523">
    <property type="component" value="Unassembled WGS sequence"/>
</dbReference>
<evidence type="ECO:0000313" key="9">
    <source>
        <dbReference type="Proteomes" id="UP000245523"/>
    </source>
</evidence>
<reference evidence="8 9" key="1">
    <citation type="submission" date="2018-05" db="EMBL/GenBank/DDBJ databases">
        <title>Animal gut microbial communities from fecal samples from Wisconsin, USA.</title>
        <authorList>
            <person name="Neumann A."/>
        </authorList>
    </citation>
    <scope>NUCLEOTIDE SEQUENCE [LARGE SCALE GENOMIC DNA]</scope>
    <source>
        <strain evidence="8 9">UWS4</strain>
    </source>
</reference>
<name>A0ABX5LLR7_9BACT</name>
<feature type="transmembrane region" description="Helical" evidence="6">
    <location>
        <begin position="104"/>
        <end position="123"/>
    </location>
</feature>
<dbReference type="InterPro" id="IPR037185">
    <property type="entry name" value="EmrE-like"/>
</dbReference>
<evidence type="ECO:0000256" key="2">
    <source>
        <dbReference type="ARBA" id="ARBA00022475"/>
    </source>
</evidence>
<gene>
    <name evidence="8" type="ORF">B0H50_1377</name>
</gene>
<comment type="caution">
    <text evidence="8">The sequence shown here is derived from an EMBL/GenBank/DDBJ whole genome shotgun (WGS) entry which is preliminary data.</text>
</comment>
<accession>A0ABX5LLR7</accession>
<keyword evidence="5 6" id="KW-0472">Membrane</keyword>
<keyword evidence="3 6" id="KW-0812">Transmembrane</keyword>
<comment type="subcellular location">
    <subcellularLocation>
        <location evidence="1">Cell membrane</location>
        <topology evidence="1">Multi-pass membrane protein</topology>
    </subcellularLocation>
</comment>
<dbReference type="Gene3D" id="1.10.3730.20">
    <property type="match status" value="1"/>
</dbReference>
<dbReference type="PANTHER" id="PTHR42920">
    <property type="entry name" value="OS03G0707200 PROTEIN-RELATED"/>
    <property type="match status" value="1"/>
</dbReference>
<dbReference type="Pfam" id="PF00892">
    <property type="entry name" value="EamA"/>
    <property type="match status" value="2"/>
</dbReference>
<dbReference type="EMBL" id="QGHD01000037">
    <property type="protein sequence ID" value="PWK92240.1"/>
    <property type="molecule type" value="Genomic_DNA"/>
</dbReference>